<feature type="compositionally biased region" description="Basic and acidic residues" evidence="1">
    <location>
        <begin position="54"/>
        <end position="83"/>
    </location>
</feature>
<feature type="compositionally biased region" description="Polar residues" evidence="1">
    <location>
        <begin position="1"/>
        <end position="12"/>
    </location>
</feature>
<evidence type="ECO:0000313" key="3">
    <source>
        <dbReference type="Proteomes" id="UP000464787"/>
    </source>
</evidence>
<evidence type="ECO:0000313" key="2">
    <source>
        <dbReference type="EMBL" id="QHI98642.1"/>
    </source>
</evidence>
<keyword evidence="3" id="KW-1185">Reference proteome</keyword>
<dbReference type="RefSeq" id="WP_160552159.1">
    <property type="nucleotide sequence ID" value="NZ_CP047650.1"/>
</dbReference>
<dbReference type="Proteomes" id="UP000464787">
    <property type="component" value="Chromosome"/>
</dbReference>
<evidence type="ECO:0000256" key="1">
    <source>
        <dbReference type="SAM" id="MobiDB-lite"/>
    </source>
</evidence>
<gene>
    <name evidence="2" type="ORF">GT347_11940</name>
</gene>
<organism evidence="2 3">
    <name type="scientific">Xylophilus rhododendri</name>
    <dbReference type="NCBI Taxonomy" id="2697032"/>
    <lineage>
        <taxon>Bacteria</taxon>
        <taxon>Pseudomonadati</taxon>
        <taxon>Pseudomonadota</taxon>
        <taxon>Betaproteobacteria</taxon>
        <taxon>Burkholderiales</taxon>
        <taxon>Xylophilus</taxon>
    </lineage>
</organism>
<reference evidence="2 3" key="1">
    <citation type="submission" date="2020-01" db="EMBL/GenBank/DDBJ databases">
        <title>Genome sequencing of strain KACC 21265.</title>
        <authorList>
            <person name="Heo J."/>
            <person name="Kim S.-J."/>
            <person name="Kim J.-S."/>
            <person name="Hong S.-B."/>
            <person name="Kwon S.-W."/>
        </authorList>
    </citation>
    <scope>NUCLEOTIDE SEQUENCE [LARGE SCALE GENOMIC DNA]</scope>
    <source>
        <strain evidence="2 3">KACC 21265</strain>
    </source>
</reference>
<dbReference type="KEGG" id="xyk:GT347_11940"/>
<accession>A0A857J6K0</accession>
<name>A0A857J6K0_9BURK</name>
<sequence>MKEAISSRSLQGHTRPEQQETGKGATPRTPNERDTSSDSQSARQSGGQAANKAAHKDAASGRPDTDKGPEMDRVYDKVKGSPN</sequence>
<feature type="region of interest" description="Disordered" evidence="1">
    <location>
        <begin position="1"/>
        <end position="83"/>
    </location>
</feature>
<dbReference type="AlphaFoldDB" id="A0A857J6K0"/>
<dbReference type="EMBL" id="CP047650">
    <property type="protein sequence ID" value="QHI98642.1"/>
    <property type="molecule type" value="Genomic_DNA"/>
</dbReference>
<proteinExistence type="predicted"/>
<feature type="compositionally biased region" description="Polar residues" evidence="1">
    <location>
        <begin position="37"/>
        <end position="48"/>
    </location>
</feature>
<protein>
    <submittedName>
        <fullName evidence="2">Uncharacterized protein</fullName>
    </submittedName>
</protein>